<evidence type="ECO:0000256" key="6">
    <source>
        <dbReference type="ARBA" id="ARBA00023136"/>
    </source>
</evidence>
<evidence type="ECO:0000256" key="2">
    <source>
        <dbReference type="ARBA" id="ARBA00009950"/>
    </source>
</evidence>
<proteinExistence type="inferred from homology"/>
<organism evidence="9 10">
    <name type="scientific">Sungouiella intermedia</name>
    <dbReference type="NCBI Taxonomy" id="45354"/>
    <lineage>
        <taxon>Eukaryota</taxon>
        <taxon>Fungi</taxon>
        <taxon>Dikarya</taxon>
        <taxon>Ascomycota</taxon>
        <taxon>Saccharomycotina</taxon>
        <taxon>Pichiomycetes</taxon>
        <taxon>Metschnikowiaceae</taxon>
        <taxon>Sungouiella</taxon>
    </lineage>
</organism>
<evidence type="ECO:0000256" key="4">
    <source>
        <dbReference type="ARBA" id="ARBA00022824"/>
    </source>
</evidence>
<comment type="subcellular location">
    <subcellularLocation>
        <location evidence="1">Endoplasmic reticulum membrane</location>
        <topology evidence="1">Multi-pass membrane protein</topology>
    </subcellularLocation>
</comment>
<dbReference type="STRING" id="45354.A0A1L0BCH2"/>
<dbReference type="AlphaFoldDB" id="A0A1L0BCH2"/>
<keyword evidence="3 8" id="KW-0812">Transmembrane</keyword>
<dbReference type="InterPro" id="IPR008506">
    <property type="entry name" value="SND2/TMEM208"/>
</dbReference>
<dbReference type="PANTHER" id="PTHR13505">
    <property type="entry name" value="TRANSMEMBRANE PROTEIN 208"/>
    <property type="match status" value="1"/>
</dbReference>
<sequence>MASQSSKKTAVANSQTLKELHLISLTINLVVILVLFVLHRPASKWKYFLLSLPALGCEMVLERSGRPLYAKDTVTGLIKLLKSGDNIKGPGLFEYMFDCIYITWICDVLMVLFGSNKVWYLILIVPGFLAYKITSVAKSFMGGKSNVQPHSPSDTTSDSGTGGKSKRQAKLEQRSQKQQRVRVR</sequence>
<evidence type="ECO:0000256" key="3">
    <source>
        <dbReference type="ARBA" id="ARBA00022692"/>
    </source>
</evidence>
<protein>
    <submittedName>
        <fullName evidence="9">CIC11C00000000817</fullName>
    </submittedName>
</protein>
<evidence type="ECO:0000256" key="7">
    <source>
        <dbReference type="SAM" id="MobiDB-lite"/>
    </source>
</evidence>
<feature type="transmembrane region" description="Helical" evidence="8">
    <location>
        <begin position="118"/>
        <end position="134"/>
    </location>
</feature>
<keyword evidence="4" id="KW-0256">Endoplasmic reticulum</keyword>
<keyword evidence="10" id="KW-1185">Reference proteome</keyword>
<dbReference type="Pfam" id="PF05620">
    <property type="entry name" value="TMEM208_SND2"/>
    <property type="match status" value="1"/>
</dbReference>
<feature type="transmembrane region" description="Helical" evidence="8">
    <location>
        <begin position="20"/>
        <end position="38"/>
    </location>
</feature>
<feature type="region of interest" description="Disordered" evidence="7">
    <location>
        <begin position="143"/>
        <end position="184"/>
    </location>
</feature>
<dbReference type="GO" id="GO:0005789">
    <property type="term" value="C:endoplasmic reticulum membrane"/>
    <property type="evidence" value="ECO:0007669"/>
    <property type="project" value="UniProtKB-SubCell"/>
</dbReference>
<keyword evidence="6 8" id="KW-0472">Membrane</keyword>
<gene>
    <name evidence="9" type="ORF">SAMEA4029010_CIC11G00000000817</name>
</gene>
<dbReference type="OrthoDB" id="10012212at2759"/>
<dbReference type="GO" id="GO:0005773">
    <property type="term" value="C:vacuole"/>
    <property type="evidence" value="ECO:0007669"/>
    <property type="project" value="GOC"/>
</dbReference>
<evidence type="ECO:0000256" key="8">
    <source>
        <dbReference type="SAM" id="Phobius"/>
    </source>
</evidence>
<accession>A0A1L0BCH2</accession>
<dbReference type="PANTHER" id="PTHR13505:SF7">
    <property type="entry name" value="TRANSMEMBRANE PROTEIN 208"/>
    <property type="match status" value="1"/>
</dbReference>
<evidence type="ECO:0000313" key="10">
    <source>
        <dbReference type="Proteomes" id="UP000182334"/>
    </source>
</evidence>
<dbReference type="Proteomes" id="UP000182334">
    <property type="component" value="Chromosome I"/>
</dbReference>
<keyword evidence="5 8" id="KW-1133">Transmembrane helix</keyword>
<dbReference type="GO" id="GO:0006624">
    <property type="term" value="P:vacuolar protein processing"/>
    <property type="evidence" value="ECO:0007669"/>
    <property type="project" value="TreeGrafter"/>
</dbReference>
<evidence type="ECO:0000313" key="9">
    <source>
        <dbReference type="EMBL" id="SGZ47551.1"/>
    </source>
</evidence>
<reference evidence="9 10" key="1">
    <citation type="submission" date="2016-10" db="EMBL/GenBank/DDBJ databases">
        <authorList>
            <person name="de Groot N.N."/>
        </authorList>
    </citation>
    <scope>NUCLEOTIDE SEQUENCE [LARGE SCALE GENOMIC DNA]</scope>
    <source>
        <strain evidence="9 10">CBS 141442</strain>
    </source>
</reference>
<evidence type="ECO:0000256" key="5">
    <source>
        <dbReference type="ARBA" id="ARBA00022989"/>
    </source>
</evidence>
<comment type="similarity">
    <text evidence="2">Belongs to the TMEM208 family.</text>
</comment>
<evidence type="ECO:0000256" key="1">
    <source>
        <dbReference type="ARBA" id="ARBA00004477"/>
    </source>
</evidence>
<dbReference type="EMBL" id="LT635756">
    <property type="protein sequence ID" value="SGZ47551.1"/>
    <property type="molecule type" value="Genomic_DNA"/>
</dbReference>
<name>A0A1L0BCH2_9ASCO</name>